<proteinExistence type="predicted"/>
<evidence type="ECO:0000313" key="3">
    <source>
        <dbReference type="Proteomes" id="UP000019482"/>
    </source>
</evidence>
<protein>
    <recommendedName>
        <fullName evidence="1">IDEAL domain-containing protein</fullName>
    </recommendedName>
</protein>
<dbReference type="Proteomes" id="UP000019482">
    <property type="component" value="Unassembled WGS sequence"/>
</dbReference>
<evidence type="ECO:0000313" key="2">
    <source>
        <dbReference type="EMBL" id="CDL92040.1"/>
    </source>
</evidence>
<reference evidence="2 3" key="1">
    <citation type="journal article" date="2015" name="Genome Announc.">
        <title>Draft Genome Sequence of Clostridium tyrobutyricum Strain DIVETGP, Isolated from Cow's Milk for Grana Padano Production.</title>
        <authorList>
            <person name="Soggiu A."/>
            <person name="Piras C."/>
            <person name="Gaiarsa S."/>
            <person name="Sassera D."/>
            <person name="Roncada P."/>
            <person name="Bendixen E."/>
            <person name="Brasca M."/>
            <person name="Bonizzi L."/>
        </authorList>
    </citation>
    <scope>NUCLEOTIDE SEQUENCE [LARGE SCALE GENOMIC DNA]</scope>
    <source>
        <strain evidence="2 3">DIVETGP</strain>
    </source>
</reference>
<dbReference type="EMBL" id="CBXI010000038">
    <property type="protein sequence ID" value="CDL92040.1"/>
    <property type="molecule type" value="Genomic_DNA"/>
</dbReference>
<dbReference type="RefSeq" id="WP_017751514.1">
    <property type="nucleotide sequence ID" value="NZ_CBXI010000038.1"/>
</dbReference>
<sequence length="124" mass="15152">MRGELLKFDNVKKLKDNSKVWIMWRKQSSDIYVIEKLQYGINFIKYYSSNDWLSFFMTYTALEYSMNNNIAKIYRWISNKEYIENRLEIVKNAIEISLDTNDKDKFMRLTMEYTELLKEKQIID</sequence>
<gene>
    <name evidence="2" type="ORF">CTDIVETGP_2110</name>
</gene>
<evidence type="ECO:0000259" key="1">
    <source>
        <dbReference type="Pfam" id="PF08858"/>
    </source>
</evidence>
<keyword evidence="3" id="KW-1185">Reference proteome</keyword>
<feature type="domain" description="IDEAL" evidence="1">
    <location>
        <begin position="83"/>
        <end position="113"/>
    </location>
</feature>
<accession>W6N710</accession>
<name>W6N710_CLOTY</name>
<dbReference type="InterPro" id="IPR014957">
    <property type="entry name" value="IDEAL_dom"/>
</dbReference>
<dbReference type="InterPro" id="IPR027393">
    <property type="entry name" value="Virus_scaffolding_prot_C"/>
</dbReference>
<organism evidence="2 3">
    <name type="scientific">Clostridium tyrobutyricum DIVETGP</name>
    <dbReference type="NCBI Taxonomy" id="1408889"/>
    <lineage>
        <taxon>Bacteria</taxon>
        <taxon>Bacillati</taxon>
        <taxon>Bacillota</taxon>
        <taxon>Clostridia</taxon>
        <taxon>Eubacteriales</taxon>
        <taxon>Clostridiaceae</taxon>
        <taxon>Clostridium</taxon>
    </lineage>
</organism>
<dbReference type="Gene3D" id="4.10.810.10">
    <property type="entry name" value="Virus Scaffolding Protein, Chain A"/>
    <property type="match status" value="1"/>
</dbReference>
<dbReference type="AlphaFoldDB" id="W6N710"/>
<comment type="caution">
    <text evidence="2">The sequence shown here is derived from an EMBL/GenBank/DDBJ whole genome shotgun (WGS) entry which is preliminary data.</text>
</comment>
<dbReference type="Pfam" id="PF08858">
    <property type="entry name" value="IDEAL"/>
    <property type="match status" value="1"/>
</dbReference>
<dbReference type="GeneID" id="29419461"/>